<keyword evidence="1" id="KW-0732">Signal</keyword>
<evidence type="ECO:0000313" key="3">
    <source>
        <dbReference type="EMBL" id="BAY55863.1"/>
    </source>
</evidence>
<evidence type="ECO:0000256" key="1">
    <source>
        <dbReference type="SAM" id="SignalP"/>
    </source>
</evidence>
<dbReference type="AlphaFoldDB" id="A0A1Z4JGR7"/>
<accession>A0A1Z4JGR7</accession>
<sequence>MRQAVVGLMWIGISTLSLAHGEAVVGVDRVQAQVIPDGTLPTTVTTPNNLDFTINGGTRSGNNLFHSFSQLSVPTGGSALFNNATEVQTIFARVTGGGASNIDGLLKANGTASLFLLNPNGILFGVNAQLNIGGSFVGTTANSIQFADGTEFSAVNLSSLPLLTMSAPIGVQFGATSSSIRVQGQGHNLLHPPTFTSSVTRDPNLAGLKVPPGQKLVLLGNGVFLDGGVLIAESGQLELGSVSTGTIKFNTATPNWEFNYNAVPSFSDIALTRAALIDASGNPSGSIHLQGKGIRIQESSAVFIQHQGQQAAGRIKVDADVLEINGALPKKDQSLILSENIGSSHGADIDVSARQVVTREGSAIFSTTYKNGGSGGNIVVNATDSILASGFAAFDPSRAGGVLTRTYIGGGRSGNTTVTTSNLSVREGAGITSLVLGGARGGNVQVSADTISLFGENSGTAGGSNIVSTTLFGGDAGSILIDTKQLLLGASGLISASTSGAGNAGSLTIHASEFIDIDGSGSVVSQRSRITASGQLLPPTFRRIYGLPALPTGNGGNLAITSPNIRVRNQGYIAAENVGSGDAGRLQIQANSIELDNQGQIRTATAVGNGGNLEITTRDLLLMRHQSLISARASQFGNGGNIILNAPIAVGLENSDIVANAEKGRGGNIQIATQGIIGLQYRDRLTPENDITASSEFGVNGTVEVNNVGVDPNSGLVELSTTLIDSNQKVAAGCSGTQGSSFVVTGRGGVPQNPSQNVRHDRSWNDMRDLSAFHKPAIAPASTQTATLVEATAWSRNPQTGKVELVAAHPTSSTPSATCASKLNLTQSHI</sequence>
<dbReference type="InterPro" id="IPR012334">
    <property type="entry name" value="Pectin_lyas_fold"/>
</dbReference>
<feature type="signal peptide" evidence="1">
    <location>
        <begin position="1"/>
        <end position="19"/>
    </location>
</feature>
<reference evidence="3 4" key="1">
    <citation type="submission" date="2017-06" db="EMBL/GenBank/DDBJ databases">
        <title>Genome sequencing of cyanobaciteial culture collection at National Institute for Environmental Studies (NIES).</title>
        <authorList>
            <person name="Hirose Y."/>
            <person name="Shimura Y."/>
            <person name="Fujisawa T."/>
            <person name="Nakamura Y."/>
            <person name="Kawachi M."/>
        </authorList>
    </citation>
    <scope>NUCLEOTIDE SEQUENCE [LARGE SCALE GENOMIC DNA]</scope>
    <source>
        <strain evidence="3 4">NIES-2135</strain>
    </source>
</reference>
<evidence type="ECO:0000259" key="2">
    <source>
        <dbReference type="SMART" id="SM00912"/>
    </source>
</evidence>
<feature type="domain" description="Filamentous haemagglutinin FhaB/tRNA nuclease CdiA-like TPS" evidence="2">
    <location>
        <begin position="35"/>
        <end position="147"/>
    </location>
</feature>
<gene>
    <name evidence="3" type="ORF">NIES2135_26880</name>
</gene>
<dbReference type="NCBIfam" id="TIGR01901">
    <property type="entry name" value="adhes_NPXG"/>
    <property type="match status" value="1"/>
</dbReference>
<protein>
    <recommendedName>
        <fullName evidence="2">Filamentous haemagglutinin FhaB/tRNA nuclease CdiA-like TPS domain-containing protein</fullName>
    </recommendedName>
</protein>
<dbReference type="Gene3D" id="2.160.20.10">
    <property type="entry name" value="Single-stranded right-handed beta-helix, Pectin lyase-like"/>
    <property type="match status" value="2"/>
</dbReference>
<dbReference type="InterPro" id="IPR011050">
    <property type="entry name" value="Pectin_lyase_fold/virulence"/>
</dbReference>
<dbReference type="SMART" id="SM00912">
    <property type="entry name" value="Haemagg_act"/>
    <property type="match status" value="1"/>
</dbReference>
<dbReference type="Proteomes" id="UP000217895">
    <property type="component" value="Chromosome"/>
</dbReference>
<evidence type="ECO:0000313" key="4">
    <source>
        <dbReference type="Proteomes" id="UP000217895"/>
    </source>
</evidence>
<name>A0A1Z4JGR7_LEPBY</name>
<dbReference type="Pfam" id="PF05860">
    <property type="entry name" value="TPS"/>
    <property type="match status" value="1"/>
</dbReference>
<keyword evidence="4" id="KW-1185">Reference proteome</keyword>
<organism evidence="3 4">
    <name type="scientific">Leptolyngbya boryana NIES-2135</name>
    <dbReference type="NCBI Taxonomy" id="1973484"/>
    <lineage>
        <taxon>Bacteria</taxon>
        <taxon>Bacillati</taxon>
        <taxon>Cyanobacteriota</taxon>
        <taxon>Cyanophyceae</taxon>
        <taxon>Leptolyngbyales</taxon>
        <taxon>Leptolyngbyaceae</taxon>
        <taxon>Leptolyngbya group</taxon>
        <taxon>Leptolyngbya</taxon>
    </lineage>
</organism>
<dbReference type="InterPro" id="IPR008638">
    <property type="entry name" value="FhaB/CdiA-like_TPS"/>
</dbReference>
<dbReference type="EMBL" id="AP018203">
    <property type="protein sequence ID" value="BAY55863.1"/>
    <property type="molecule type" value="Genomic_DNA"/>
</dbReference>
<dbReference type="SUPFAM" id="SSF51126">
    <property type="entry name" value="Pectin lyase-like"/>
    <property type="match status" value="2"/>
</dbReference>
<proteinExistence type="predicted"/>
<feature type="chain" id="PRO_5011117388" description="Filamentous haemagglutinin FhaB/tRNA nuclease CdiA-like TPS domain-containing protein" evidence="1">
    <location>
        <begin position="20"/>
        <end position="830"/>
    </location>
</feature>